<comment type="similarity">
    <text evidence="1">Belongs to the PPR family. P subfamily.</text>
</comment>
<dbReference type="PANTHER" id="PTHR46128">
    <property type="entry name" value="MITOCHONDRIAL GROUP I INTRON SPLICING FACTOR CCM1"/>
    <property type="match status" value="1"/>
</dbReference>
<dbReference type="OrthoDB" id="185373at2759"/>
<dbReference type="NCBIfam" id="TIGR00756">
    <property type="entry name" value="PPR"/>
    <property type="match status" value="4"/>
</dbReference>
<proteinExistence type="inferred from homology"/>
<name>A0A8E2DRZ1_9APHY</name>
<feature type="repeat" description="PPR" evidence="2">
    <location>
        <begin position="494"/>
        <end position="528"/>
    </location>
</feature>
<evidence type="ECO:0000256" key="1">
    <source>
        <dbReference type="ARBA" id="ARBA00007626"/>
    </source>
</evidence>
<gene>
    <name evidence="4" type="ORF">OBBRIDRAFT_747179</name>
</gene>
<dbReference type="InterPro" id="IPR011990">
    <property type="entry name" value="TPR-like_helical_dom_sf"/>
</dbReference>
<dbReference type="Pfam" id="PF13812">
    <property type="entry name" value="PPR_3"/>
    <property type="match status" value="1"/>
</dbReference>
<evidence type="ECO:0008006" key="6">
    <source>
        <dbReference type="Google" id="ProtNLM"/>
    </source>
</evidence>
<dbReference type="Pfam" id="PF13041">
    <property type="entry name" value="PPR_2"/>
    <property type="match status" value="2"/>
</dbReference>
<sequence>MVGSLLRYGSSQLASSITLDFLAPSLLLRRAAHSDASASKTNSSAKRASSNAQSQSAHILTSPPRRRTIRVQSPPTTARNLPNVISTLQSQLRKFHHQLSIDLSDAQADVYNRILSEVRAAVETRDLAKAWELWTTFKQKNLLRVFGPAQYDLYSRFVATMFRPAPKDRPFAPSDLKVLEELAMATAAAGASAGLQAYMIYLIKKSDTNGALQLFHRYLARMQEKHRAGLPAETSEDGEPEGRDIEASDELKQTASTHVHGDILLCAITAWAMRDEFLEAIQTTLQTTTRLSSFKVGPFLRQLPNDRALRDKVEMFVRRLELARLLARPTAFGLHLNNMANDRNEKIIQSFYESISEGVLGPQPWIAVQESAVSPQMPIYLSEATWSSFLTAFMRCRRTDLAGAVWNDMQKLGVTPGVLTWNALIDGYADLGDVEKALNSWNLMLSQGGRPDALTYRAVIRALFSSYRAVDAMRRFREFEKNLQELGPPEDAVLLVVYNTVLNGLLWSNQVQEARSLFRDMQARGPKPDIVSFNTFMKYYATKGELKELAAMLEAIEPAGLKGDVFTFSIVLSALLKVRNDAADVVIKLMRRQGLQPNTATLSAIIDNLMKAQTPESFKAALQLLSKMELNEFPDVVPNEVTYTSILASIHRSDWLDPQTAKEYTESIWNKMVLRYVQPSRVTYHVLLKACLDGESAGGTQEALKYFRDMVTRRVHVSGDTWYIILHRLMKRDELELALALLREMEDSGFEPGNALTDLIQRIRRRAWGRMKTGPKAYI</sequence>
<accession>A0A8E2DRZ1</accession>
<feature type="repeat" description="PPR" evidence="2">
    <location>
        <begin position="417"/>
        <end position="451"/>
    </location>
</feature>
<feature type="compositionally biased region" description="Polar residues" evidence="3">
    <location>
        <begin position="36"/>
        <end position="59"/>
    </location>
</feature>
<feature type="region of interest" description="Disordered" evidence="3">
    <location>
        <begin position="36"/>
        <end position="76"/>
    </location>
</feature>
<dbReference type="EMBL" id="KV722341">
    <property type="protein sequence ID" value="OCH94789.1"/>
    <property type="molecule type" value="Genomic_DNA"/>
</dbReference>
<dbReference type="InterPro" id="IPR002885">
    <property type="entry name" value="PPR_rpt"/>
</dbReference>
<dbReference type="PANTHER" id="PTHR46128:SF329">
    <property type="entry name" value="MITOCHONDRIAL GROUP I INTRON SPLICING FACTOR DMR1"/>
    <property type="match status" value="1"/>
</dbReference>
<dbReference type="PROSITE" id="PS51375">
    <property type="entry name" value="PPR"/>
    <property type="match status" value="4"/>
</dbReference>
<evidence type="ECO:0000256" key="3">
    <source>
        <dbReference type="SAM" id="MobiDB-lite"/>
    </source>
</evidence>
<organism evidence="4 5">
    <name type="scientific">Obba rivulosa</name>
    <dbReference type="NCBI Taxonomy" id="1052685"/>
    <lineage>
        <taxon>Eukaryota</taxon>
        <taxon>Fungi</taxon>
        <taxon>Dikarya</taxon>
        <taxon>Basidiomycota</taxon>
        <taxon>Agaricomycotina</taxon>
        <taxon>Agaricomycetes</taxon>
        <taxon>Polyporales</taxon>
        <taxon>Gelatoporiaceae</taxon>
        <taxon>Obba</taxon>
    </lineage>
</organism>
<dbReference type="Pfam" id="PF01535">
    <property type="entry name" value="PPR"/>
    <property type="match status" value="2"/>
</dbReference>
<evidence type="ECO:0000313" key="4">
    <source>
        <dbReference type="EMBL" id="OCH94789.1"/>
    </source>
</evidence>
<feature type="repeat" description="PPR" evidence="2">
    <location>
        <begin position="718"/>
        <end position="752"/>
    </location>
</feature>
<dbReference type="InterPro" id="IPR050872">
    <property type="entry name" value="PPR_P_subfamily"/>
</dbReference>
<keyword evidence="5" id="KW-1185">Reference proteome</keyword>
<dbReference type="Proteomes" id="UP000250043">
    <property type="component" value="Unassembled WGS sequence"/>
</dbReference>
<feature type="repeat" description="PPR" evidence="2">
    <location>
        <begin position="382"/>
        <end position="416"/>
    </location>
</feature>
<reference evidence="4 5" key="1">
    <citation type="submission" date="2016-07" db="EMBL/GenBank/DDBJ databases">
        <title>Draft genome of the white-rot fungus Obba rivulosa 3A-2.</title>
        <authorList>
            <consortium name="DOE Joint Genome Institute"/>
            <person name="Miettinen O."/>
            <person name="Riley R."/>
            <person name="Acob R."/>
            <person name="Barry K."/>
            <person name="Cullen D."/>
            <person name="De Vries R."/>
            <person name="Hainaut M."/>
            <person name="Hatakka A."/>
            <person name="Henrissat B."/>
            <person name="Hilden K."/>
            <person name="Kuo R."/>
            <person name="Labutti K."/>
            <person name="Lipzen A."/>
            <person name="Makela M.R."/>
            <person name="Sandor L."/>
            <person name="Spatafora J.W."/>
            <person name="Grigoriev I.V."/>
            <person name="Hibbett D.S."/>
        </authorList>
    </citation>
    <scope>NUCLEOTIDE SEQUENCE [LARGE SCALE GENOMIC DNA]</scope>
    <source>
        <strain evidence="4 5">3A-2</strain>
    </source>
</reference>
<evidence type="ECO:0000313" key="5">
    <source>
        <dbReference type="Proteomes" id="UP000250043"/>
    </source>
</evidence>
<dbReference type="Gene3D" id="1.25.40.10">
    <property type="entry name" value="Tetratricopeptide repeat domain"/>
    <property type="match status" value="3"/>
</dbReference>
<protein>
    <recommendedName>
        <fullName evidence="6">Pentatricopeptide repeat-containing protein</fullName>
    </recommendedName>
</protein>
<dbReference type="AlphaFoldDB" id="A0A8E2DRZ1"/>
<evidence type="ECO:0000256" key="2">
    <source>
        <dbReference type="PROSITE-ProRule" id="PRU00708"/>
    </source>
</evidence>